<evidence type="ECO:0000313" key="2">
    <source>
        <dbReference type="EMBL" id="CAB9526749.1"/>
    </source>
</evidence>
<keyword evidence="1" id="KW-0812">Transmembrane</keyword>
<dbReference type="EMBL" id="CAICTM010001879">
    <property type="protein sequence ID" value="CAB9526749.1"/>
    <property type="molecule type" value="Genomic_DNA"/>
</dbReference>
<sequence>MEILAPRNPYSSQRISSAILSFCFGKFLSTARFFIFIKRFLGVGKESKREQKAAGSESFVEFVFAAKATANRNSLNRGIDPIRLIRSDSIVRSVR</sequence>
<accession>A0A9N8EVG3</accession>
<protein>
    <submittedName>
        <fullName evidence="2">Uncharacterized protein</fullName>
    </submittedName>
</protein>
<keyword evidence="1" id="KW-1133">Transmembrane helix</keyword>
<comment type="caution">
    <text evidence="2">The sequence shown here is derived from an EMBL/GenBank/DDBJ whole genome shotgun (WGS) entry which is preliminary data.</text>
</comment>
<reference evidence="2" key="1">
    <citation type="submission" date="2020-06" db="EMBL/GenBank/DDBJ databases">
        <authorList>
            <consortium name="Plant Systems Biology data submission"/>
        </authorList>
    </citation>
    <scope>NUCLEOTIDE SEQUENCE</scope>
    <source>
        <strain evidence="2">D6</strain>
    </source>
</reference>
<proteinExistence type="predicted"/>
<keyword evidence="1" id="KW-0472">Membrane</keyword>
<evidence type="ECO:0000256" key="1">
    <source>
        <dbReference type="SAM" id="Phobius"/>
    </source>
</evidence>
<name>A0A9N8EVG3_9STRA</name>
<dbReference type="Proteomes" id="UP001153069">
    <property type="component" value="Unassembled WGS sequence"/>
</dbReference>
<evidence type="ECO:0000313" key="3">
    <source>
        <dbReference type="Proteomes" id="UP001153069"/>
    </source>
</evidence>
<feature type="transmembrane region" description="Helical" evidence="1">
    <location>
        <begin position="15"/>
        <end position="35"/>
    </location>
</feature>
<dbReference type="AlphaFoldDB" id="A0A9N8EVG3"/>
<keyword evidence="3" id="KW-1185">Reference proteome</keyword>
<organism evidence="2 3">
    <name type="scientific">Seminavis robusta</name>
    <dbReference type="NCBI Taxonomy" id="568900"/>
    <lineage>
        <taxon>Eukaryota</taxon>
        <taxon>Sar</taxon>
        <taxon>Stramenopiles</taxon>
        <taxon>Ochrophyta</taxon>
        <taxon>Bacillariophyta</taxon>
        <taxon>Bacillariophyceae</taxon>
        <taxon>Bacillariophycidae</taxon>
        <taxon>Naviculales</taxon>
        <taxon>Naviculaceae</taxon>
        <taxon>Seminavis</taxon>
    </lineage>
</organism>
<gene>
    <name evidence="2" type="ORF">SEMRO_1881_G303291.1</name>
</gene>